<gene>
    <name evidence="3" type="ORF">ABCS64_08985</name>
</gene>
<evidence type="ECO:0000313" key="3">
    <source>
        <dbReference type="EMBL" id="MFA9950445.1"/>
    </source>
</evidence>
<evidence type="ECO:0000313" key="4">
    <source>
        <dbReference type="Proteomes" id="UP001574673"/>
    </source>
</evidence>
<feature type="transmembrane region" description="Helical" evidence="1">
    <location>
        <begin position="602"/>
        <end position="621"/>
    </location>
</feature>
<accession>A0ABV4UHC7</accession>
<dbReference type="Pfam" id="PF13785">
    <property type="entry name" value="DUF4178"/>
    <property type="match status" value="2"/>
</dbReference>
<protein>
    <submittedName>
        <fullName evidence="3">DUF4178 domain-containing protein</fullName>
    </submittedName>
</protein>
<reference evidence="4" key="1">
    <citation type="submission" date="2024-06" db="EMBL/GenBank/DDBJ databases">
        <title>Radixoralia hellwigii gen. nov., sp nov., isolated from a root canal in the human oral cavity.</title>
        <authorList>
            <person name="Bartsch S."/>
            <person name="Wittmer A."/>
            <person name="Schulz A.-K."/>
            <person name="Neumann-Schaal M."/>
            <person name="Wolf J."/>
            <person name="Gronow S."/>
            <person name="Tennert C."/>
            <person name="Haecker G."/>
            <person name="Cieplik F."/>
            <person name="Al-Ahmad A."/>
        </authorList>
    </citation>
    <scope>NUCLEOTIDE SEQUENCE [LARGE SCALE GENOMIC DNA]</scope>
    <source>
        <strain evidence="4">Wk13</strain>
    </source>
</reference>
<dbReference type="InterPro" id="IPR025235">
    <property type="entry name" value="DUF4178"/>
</dbReference>
<dbReference type="Proteomes" id="UP001574673">
    <property type="component" value="Unassembled WGS sequence"/>
</dbReference>
<dbReference type="EMBL" id="JBEUWX010000002">
    <property type="protein sequence ID" value="MFA9950445.1"/>
    <property type="molecule type" value="Genomic_DNA"/>
</dbReference>
<comment type="caution">
    <text evidence="3">The sequence shown here is derived from an EMBL/GenBank/DDBJ whole genome shotgun (WGS) entry which is preliminary data.</text>
</comment>
<evidence type="ECO:0000256" key="1">
    <source>
        <dbReference type="SAM" id="Phobius"/>
    </source>
</evidence>
<proteinExistence type="predicted"/>
<feature type="domain" description="DUF4178" evidence="2">
    <location>
        <begin position="277"/>
        <end position="413"/>
    </location>
</feature>
<organism evidence="3 4">
    <name type="scientific">Dentiradicibacter hellwigii</name>
    <dbReference type="NCBI Taxonomy" id="3149053"/>
    <lineage>
        <taxon>Bacteria</taxon>
        <taxon>Pseudomonadati</taxon>
        <taxon>Pseudomonadota</taxon>
        <taxon>Betaproteobacteria</taxon>
        <taxon>Rhodocyclales</taxon>
        <taxon>Rhodocyclaceae</taxon>
        <taxon>Dentiradicibacter</taxon>
    </lineage>
</organism>
<feature type="transmembrane region" description="Helical" evidence="1">
    <location>
        <begin position="449"/>
        <end position="469"/>
    </location>
</feature>
<name>A0ABV4UHC7_9RHOO</name>
<sequence length="646" mass="72098">MKTAHCPSCGAPVVFKSAASVYAVCEFCRSTLLRDGESLENLGRMADLMDDPSLIRIGTEGKYQGVHFGVIGRIQLSYDAGLWNEWHILFDDGRTAWLSEAGGEYVLSRQLSSEGELPSFKSLSPEAHVAIDGQRFTVTNLTTARCIAGQGELPFKVASGYDVNTADLRDGQKFATIDYSESPPLLFLGEPVKFDALALSNLNESPAESFSTADAGRRLKVEAFSCPNCAAPLTIHSIAIKSIGCPGCGTLLGVENDKVQQLSKAAQKLRIQPWLPLGSKGRLAGVDWEAIGFMQRFSRAGGEKYFWREYLLFNAKEGFAWLTEYDGHWNFVRTLSSPPTVPQQSRRLIRYAQTRFEHFSLAQAEVDYVLGEFYWRVRVGETCSVDDFICPPRMLSREVTKNEVTWSEGVYTEANLIRQAFGVTADSPKQSGVYANQPNPWNAAFRKSLWLNGVLMLVATLIQIAFLLFSPSGSVLKQDFILSADNAEPLLTSQEFVLKEPVRALRLQHQTDIDNNWVGLSSVLVEKQTGAAYRADQEIGYYYGVDDGERWSEGSRSDATIFRNLPAGTYYLNIEYELGSDVKRADYRVADRVSLTFNPVGWSSYFLLILVLAAFPLQACLRRSNFETARWAESDYAEEEEEDDDE</sequence>
<keyword evidence="1" id="KW-1133">Transmembrane helix</keyword>
<feature type="domain" description="DUF4178" evidence="2">
    <location>
        <begin position="56"/>
        <end position="193"/>
    </location>
</feature>
<keyword evidence="1" id="KW-0812">Transmembrane</keyword>
<dbReference type="RefSeq" id="WP_418891503.1">
    <property type="nucleotide sequence ID" value="NZ_JBEUWX010000002.1"/>
</dbReference>
<evidence type="ECO:0000259" key="2">
    <source>
        <dbReference type="Pfam" id="PF13785"/>
    </source>
</evidence>
<keyword evidence="4" id="KW-1185">Reference proteome</keyword>
<keyword evidence="1" id="KW-0472">Membrane</keyword>